<dbReference type="InterPro" id="IPR003779">
    <property type="entry name" value="CMD-like"/>
</dbReference>
<dbReference type="Pfam" id="PF02627">
    <property type="entry name" value="CMD"/>
    <property type="match status" value="1"/>
</dbReference>
<dbReference type="RefSeq" id="WP_010278720.1">
    <property type="nucleotide sequence ID" value="NZ_JAVRET010000146.1"/>
</dbReference>
<dbReference type="SUPFAM" id="SSF69118">
    <property type="entry name" value="AhpD-like"/>
    <property type="match status" value="1"/>
</dbReference>
<protein>
    <submittedName>
        <fullName evidence="2">Carboxymuconolactone decarboxylase family protein</fullName>
    </submittedName>
</protein>
<keyword evidence="3" id="KW-1185">Reference proteome</keyword>
<comment type="caution">
    <text evidence="2">The sequence shown here is derived from an EMBL/GenBank/DDBJ whole genome shotgun (WGS) entry which is preliminary data.</text>
</comment>
<dbReference type="PANTHER" id="PTHR33570:SF2">
    <property type="entry name" value="CARBOXYMUCONOLACTONE DECARBOXYLASE-LIKE DOMAIN-CONTAINING PROTEIN"/>
    <property type="match status" value="1"/>
</dbReference>
<dbReference type="Gene3D" id="1.20.1290.10">
    <property type="entry name" value="AhpD-like"/>
    <property type="match status" value="1"/>
</dbReference>
<reference evidence="3" key="1">
    <citation type="submission" date="2023-07" db="EMBL/GenBank/DDBJ databases">
        <title>30 novel species of actinomycetes from the DSMZ collection.</title>
        <authorList>
            <person name="Nouioui I."/>
        </authorList>
    </citation>
    <scope>NUCLEOTIDE SEQUENCE [LARGE SCALE GENOMIC DNA]</scope>
    <source>
        <strain evidence="3">DSM 41979</strain>
    </source>
</reference>
<name>A0ABU2RAS2_9ACTN</name>
<evidence type="ECO:0000313" key="2">
    <source>
        <dbReference type="EMBL" id="MDT0413512.1"/>
    </source>
</evidence>
<proteinExistence type="predicted"/>
<dbReference type="PANTHER" id="PTHR33570">
    <property type="entry name" value="4-CARBOXYMUCONOLACTONE DECARBOXYLASE FAMILY PROTEIN"/>
    <property type="match status" value="1"/>
</dbReference>
<accession>A0ABU2RAS2</accession>
<sequence>MSTQDTPGPDHFAHLAATGRATQAEVMRVPQEAVRSEPGSLSDLATKIVFGDLWNRAGLSVRERRIVTLTVLAMLQSHQLHGHLHGKAALDSGDLTEAELREIAVQIAYNAGWPVATSFEWTVDKATGTKPPVEDL</sequence>
<dbReference type="Proteomes" id="UP001183610">
    <property type="component" value="Unassembled WGS sequence"/>
</dbReference>
<dbReference type="EMBL" id="JAVRET010000146">
    <property type="protein sequence ID" value="MDT0413512.1"/>
    <property type="molecule type" value="Genomic_DNA"/>
</dbReference>
<dbReference type="InterPro" id="IPR052512">
    <property type="entry name" value="4CMD/NDH-1_regulator"/>
</dbReference>
<dbReference type="InterPro" id="IPR029032">
    <property type="entry name" value="AhpD-like"/>
</dbReference>
<evidence type="ECO:0000259" key="1">
    <source>
        <dbReference type="Pfam" id="PF02627"/>
    </source>
</evidence>
<organism evidence="2 3">
    <name type="scientific">Streptomyces evansiae</name>
    <dbReference type="NCBI Taxonomy" id="3075535"/>
    <lineage>
        <taxon>Bacteria</taxon>
        <taxon>Bacillati</taxon>
        <taxon>Actinomycetota</taxon>
        <taxon>Actinomycetes</taxon>
        <taxon>Kitasatosporales</taxon>
        <taxon>Streptomycetaceae</taxon>
        <taxon>Streptomyces</taxon>
    </lineage>
</organism>
<feature type="domain" description="Carboxymuconolactone decarboxylase-like" evidence="1">
    <location>
        <begin position="46"/>
        <end position="118"/>
    </location>
</feature>
<gene>
    <name evidence="2" type="ORF">RM698_31315</name>
</gene>
<evidence type="ECO:0000313" key="3">
    <source>
        <dbReference type="Proteomes" id="UP001183610"/>
    </source>
</evidence>